<comment type="subcellular location">
    <subcellularLocation>
        <location evidence="1">Cell membrane</location>
        <topology evidence="1">Multi-pass membrane protein</topology>
    </subcellularLocation>
</comment>
<feature type="transmembrane region" description="Helical" evidence="7">
    <location>
        <begin position="170"/>
        <end position="197"/>
    </location>
</feature>
<dbReference type="GO" id="GO:0005886">
    <property type="term" value="C:plasma membrane"/>
    <property type="evidence" value="ECO:0007669"/>
    <property type="project" value="UniProtKB-SubCell"/>
</dbReference>
<evidence type="ECO:0000256" key="7">
    <source>
        <dbReference type="SAM" id="Phobius"/>
    </source>
</evidence>
<feature type="compositionally biased region" description="Low complexity" evidence="6">
    <location>
        <begin position="34"/>
        <end position="43"/>
    </location>
</feature>
<keyword evidence="2" id="KW-1003">Cell membrane</keyword>
<accession>A0A364V677</accession>
<keyword evidence="3 7" id="KW-0812">Transmembrane</keyword>
<keyword evidence="4 7" id="KW-1133">Transmembrane helix</keyword>
<evidence type="ECO:0000256" key="3">
    <source>
        <dbReference type="ARBA" id="ARBA00022692"/>
    </source>
</evidence>
<feature type="region of interest" description="Disordered" evidence="6">
    <location>
        <begin position="1"/>
        <end position="52"/>
    </location>
</feature>
<dbReference type="EMBL" id="QHCV01000036">
    <property type="protein sequence ID" value="RAV32145.1"/>
    <property type="molecule type" value="Genomic_DNA"/>
</dbReference>
<name>A0A364V677_9CORY</name>
<evidence type="ECO:0000313" key="10">
    <source>
        <dbReference type="Proteomes" id="UP000251577"/>
    </source>
</evidence>
<dbReference type="PANTHER" id="PTHR36115">
    <property type="entry name" value="PROLINE-RICH ANTIGEN HOMOLOG-RELATED"/>
    <property type="match status" value="1"/>
</dbReference>
<evidence type="ECO:0000256" key="1">
    <source>
        <dbReference type="ARBA" id="ARBA00004651"/>
    </source>
</evidence>
<feature type="domain" description="RDD" evidence="8">
    <location>
        <begin position="61"/>
        <end position="212"/>
    </location>
</feature>
<evidence type="ECO:0000256" key="2">
    <source>
        <dbReference type="ARBA" id="ARBA00022475"/>
    </source>
</evidence>
<organism evidence="9 10">
    <name type="scientific">Corynebacterium heidelbergense</name>
    <dbReference type="NCBI Taxonomy" id="2055947"/>
    <lineage>
        <taxon>Bacteria</taxon>
        <taxon>Bacillati</taxon>
        <taxon>Actinomycetota</taxon>
        <taxon>Actinomycetes</taxon>
        <taxon>Mycobacteriales</taxon>
        <taxon>Corynebacteriaceae</taxon>
        <taxon>Corynebacterium</taxon>
    </lineage>
</organism>
<evidence type="ECO:0000259" key="8">
    <source>
        <dbReference type="Pfam" id="PF06271"/>
    </source>
</evidence>
<dbReference type="RefSeq" id="WP_113630648.1">
    <property type="nucleotide sequence ID" value="NZ_QHCV01000036.1"/>
</dbReference>
<feature type="transmembrane region" description="Helical" evidence="7">
    <location>
        <begin position="68"/>
        <end position="90"/>
    </location>
</feature>
<reference evidence="9 10" key="1">
    <citation type="journal article" date="2018" name="Syst. Appl. Microbiol.">
        <title>Corynebacterium heidelbergense sp. nov., isolated from the preen glands of Egyptian geese (Alopochen aegyptiacus).</title>
        <authorList>
            <person name="Braun M.S."/>
            <person name="Wang E."/>
            <person name="Zimmermann S."/>
            <person name="Wink M."/>
        </authorList>
    </citation>
    <scope>NUCLEOTIDE SEQUENCE [LARGE SCALE GENOMIC DNA]</scope>
    <source>
        <strain evidence="9 10">647</strain>
    </source>
</reference>
<evidence type="ECO:0000256" key="4">
    <source>
        <dbReference type="ARBA" id="ARBA00022989"/>
    </source>
</evidence>
<dbReference type="Pfam" id="PF06271">
    <property type="entry name" value="RDD"/>
    <property type="match status" value="1"/>
</dbReference>
<evidence type="ECO:0000313" key="9">
    <source>
        <dbReference type="EMBL" id="RAV32145.1"/>
    </source>
</evidence>
<proteinExistence type="predicted"/>
<evidence type="ECO:0000256" key="5">
    <source>
        <dbReference type="ARBA" id="ARBA00023136"/>
    </source>
</evidence>
<feature type="compositionally biased region" description="Polar residues" evidence="6">
    <location>
        <begin position="1"/>
        <end position="21"/>
    </location>
</feature>
<evidence type="ECO:0000256" key="6">
    <source>
        <dbReference type="SAM" id="MobiDB-lite"/>
    </source>
</evidence>
<keyword evidence="5 7" id="KW-0472">Membrane</keyword>
<protein>
    <recommendedName>
        <fullName evidence="8">RDD domain-containing protein</fullName>
    </recommendedName>
</protein>
<dbReference type="Proteomes" id="UP000251577">
    <property type="component" value="Unassembled WGS sequence"/>
</dbReference>
<sequence>MTNPYGSDTPDNPYASSNNPGQYPGSAGGLNPAQQPGGTTGQPYGAFPNAEANNQLQGGQTAGAGIRLGALIIDGLLVGIVSFLISMLLLGGDFMTAIRAAQNGSDNAAGAIPSWKLVLDSILGVVIWFAYRVGMETGAEGTLGKKILGLKVIGEDGGKLPAGRAFIRNVWYLIAALPSTFASIAQIAIMIVLGVTLSRDPRHQHQPDKWAKALVVRK</sequence>
<gene>
    <name evidence="9" type="ORF">DLJ54_04685</name>
</gene>
<comment type="caution">
    <text evidence="9">The sequence shown here is derived from an EMBL/GenBank/DDBJ whole genome shotgun (WGS) entry which is preliminary data.</text>
</comment>
<dbReference type="InterPro" id="IPR010432">
    <property type="entry name" value="RDD"/>
</dbReference>
<dbReference type="InterPro" id="IPR051791">
    <property type="entry name" value="Pra-immunoreactive"/>
</dbReference>
<dbReference type="AlphaFoldDB" id="A0A364V677"/>
<keyword evidence="10" id="KW-1185">Reference proteome</keyword>